<keyword evidence="2" id="KW-1185">Reference proteome</keyword>
<name>A0ABW3BMD5_9ACTN</name>
<proteinExistence type="predicted"/>
<comment type="caution">
    <text evidence="1">The sequence shown here is derived from an EMBL/GenBank/DDBJ whole genome shotgun (WGS) entry which is preliminary data.</text>
</comment>
<gene>
    <name evidence="1" type="ORF">ACFQZU_19570</name>
</gene>
<dbReference type="EMBL" id="JBHTHR010000932">
    <property type="protein sequence ID" value="MFD0803504.1"/>
    <property type="molecule type" value="Genomic_DNA"/>
</dbReference>
<dbReference type="Proteomes" id="UP001596956">
    <property type="component" value="Unassembled WGS sequence"/>
</dbReference>
<organism evidence="1 2">
    <name type="scientific">Streptomonospora algeriensis</name>
    <dbReference type="NCBI Taxonomy" id="995084"/>
    <lineage>
        <taxon>Bacteria</taxon>
        <taxon>Bacillati</taxon>
        <taxon>Actinomycetota</taxon>
        <taxon>Actinomycetes</taxon>
        <taxon>Streptosporangiales</taxon>
        <taxon>Nocardiopsidaceae</taxon>
        <taxon>Streptomonospora</taxon>
    </lineage>
</organism>
<evidence type="ECO:0000313" key="1">
    <source>
        <dbReference type="EMBL" id="MFD0803504.1"/>
    </source>
</evidence>
<evidence type="ECO:0000313" key="2">
    <source>
        <dbReference type="Proteomes" id="UP001596956"/>
    </source>
</evidence>
<sequence>MGPPPATGAQSPANSVEDAVHVAHREGNDFAESIARDAPALWMEAVLVRRPRMPSDLEARLLQGSALPIDFLLRDEVRDALRQGFWSALERAARG</sequence>
<accession>A0ABW3BMD5</accession>
<protein>
    <submittedName>
        <fullName evidence="1">Uncharacterized protein</fullName>
    </submittedName>
</protein>
<reference evidence="2" key="1">
    <citation type="journal article" date="2019" name="Int. J. Syst. Evol. Microbiol.">
        <title>The Global Catalogue of Microorganisms (GCM) 10K type strain sequencing project: providing services to taxonomists for standard genome sequencing and annotation.</title>
        <authorList>
            <consortium name="The Broad Institute Genomics Platform"/>
            <consortium name="The Broad Institute Genome Sequencing Center for Infectious Disease"/>
            <person name="Wu L."/>
            <person name="Ma J."/>
        </authorList>
    </citation>
    <scope>NUCLEOTIDE SEQUENCE [LARGE SCALE GENOMIC DNA]</scope>
    <source>
        <strain evidence="2">CCUG 63369</strain>
    </source>
</reference>